<dbReference type="InterPro" id="IPR052050">
    <property type="entry name" value="SecEffector_AnkRepeat"/>
</dbReference>
<proteinExistence type="predicted"/>
<protein>
    <submittedName>
        <fullName evidence="1">Uncharacterized protein</fullName>
    </submittedName>
</protein>
<organism evidence="1 2">
    <name type="scientific">Chaetoceros tenuissimus</name>
    <dbReference type="NCBI Taxonomy" id="426638"/>
    <lineage>
        <taxon>Eukaryota</taxon>
        <taxon>Sar</taxon>
        <taxon>Stramenopiles</taxon>
        <taxon>Ochrophyta</taxon>
        <taxon>Bacillariophyta</taxon>
        <taxon>Coscinodiscophyceae</taxon>
        <taxon>Chaetocerotophycidae</taxon>
        <taxon>Chaetocerotales</taxon>
        <taxon>Chaetocerotaceae</taxon>
        <taxon>Chaetoceros</taxon>
    </lineage>
</organism>
<evidence type="ECO:0000313" key="1">
    <source>
        <dbReference type="EMBL" id="GFH48917.1"/>
    </source>
</evidence>
<comment type="caution">
    <text evidence="1">The sequence shown here is derived from an EMBL/GenBank/DDBJ whole genome shotgun (WGS) entry which is preliminary data.</text>
</comment>
<dbReference type="InterPro" id="IPR036770">
    <property type="entry name" value="Ankyrin_rpt-contain_sf"/>
</dbReference>
<sequence length="604" mass="68449">MPARKRMRPQAELETFAPARKRMRLETFAPNASIESLPSEVMKNIFNFVGKGNYCFIAPVSKDFCYNYLTMDVIEDSCNHRMDYLLATQRNRITTTEAASTSSETAEHCFLYAPDSFQGELCAKAASKGRKDIVTMADSLGVDFKCFFKDSLKHITEKGDLEMLKLLEDDHLPWGTFSLGEIVGCAALHGHLDILKWLHKSKKLSTENGMARSLFEKASQNGHLKIIQWATNHFDFEAFMYDYMNNAAKGGQLELVKWFRRLNISWHFETLMNAVHSGNKELIEYLLFHGDFCNIELGICRAVVVNVDKKIALESLMYMHQLGIPWDETTCSSAAANGIIDALIYARNNGCTWDGRTLADAVQNNHVDVVKYCLENRCPVGTSACTNAVLYLDCCNALKMLKLLRQYSVPWDVKTCTGAAMNGYFEALKFARSRGCPWNEETFQSALRSKDITTIQYCIENGCPFDNAIYKDIISQSKNSVRILKLLQKNGHELTEDACAAAAAAGGFRGDIKVLRWLRYIGCPWDERICHEAVKGYNYNLLVYAHENGCPWTKETFAYCFSENGLGGVYQQIPNKSRHDEIFNYLRENNCPQPDASDWQIVDD</sequence>
<evidence type="ECO:0000313" key="2">
    <source>
        <dbReference type="Proteomes" id="UP001054902"/>
    </source>
</evidence>
<gene>
    <name evidence="1" type="ORF">CTEN210_05393</name>
</gene>
<dbReference type="Proteomes" id="UP001054902">
    <property type="component" value="Unassembled WGS sequence"/>
</dbReference>
<dbReference type="AlphaFoldDB" id="A0AAD3H374"/>
<dbReference type="Gene3D" id="1.25.40.20">
    <property type="entry name" value="Ankyrin repeat-containing domain"/>
    <property type="match status" value="1"/>
</dbReference>
<keyword evidence="2" id="KW-1185">Reference proteome</keyword>
<accession>A0AAD3H374</accession>
<name>A0AAD3H374_9STRA</name>
<dbReference type="PANTHER" id="PTHR46586:SF3">
    <property type="entry name" value="ANKYRIN REPEAT-CONTAINING PROTEIN"/>
    <property type="match status" value="1"/>
</dbReference>
<dbReference type="PANTHER" id="PTHR46586">
    <property type="entry name" value="ANKYRIN REPEAT-CONTAINING PROTEIN"/>
    <property type="match status" value="1"/>
</dbReference>
<dbReference type="SUPFAM" id="SSF140860">
    <property type="entry name" value="Pseudo ankyrin repeat-like"/>
    <property type="match status" value="2"/>
</dbReference>
<reference evidence="1 2" key="1">
    <citation type="journal article" date="2021" name="Sci. Rep.">
        <title>The genome of the diatom Chaetoceros tenuissimus carries an ancient integrated fragment of an extant virus.</title>
        <authorList>
            <person name="Hongo Y."/>
            <person name="Kimura K."/>
            <person name="Takaki Y."/>
            <person name="Yoshida Y."/>
            <person name="Baba S."/>
            <person name="Kobayashi G."/>
            <person name="Nagasaki K."/>
            <person name="Hano T."/>
            <person name="Tomaru Y."/>
        </authorList>
    </citation>
    <scope>NUCLEOTIDE SEQUENCE [LARGE SCALE GENOMIC DNA]</scope>
    <source>
        <strain evidence="1 2">NIES-3715</strain>
    </source>
</reference>
<dbReference type="EMBL" id="BLLK01000029">
    <property type="protein sequence ID" value="GFH48917.1"/>
    <property type="molecule type" value="Genomic_DNA"/>
</dbReference>
<dbReference type="SUPFAM" id="SSF48403">
    <property type="entry name" value="Ankyrin repeat"/>
    <property type="match status" value="1"/>
</dbReference>